<sequence length="481" mass="54472">MARDWYQWMYKNHQLIGWEDFTKALFANRTTDASLEMLQHLFISGLPTEIKSDVLSFRPKDIHEAISLAMLQEQKLLAQAASLPGIGSVPFKKLSPMELQRKRDLNLCFNCDEKYQKGHRCSISPQLLLLVTDKDSVEVPPPPDIESPPLESNFTALTEEPSFLTISSQALTGSSHPTALHFTGHIKGLSAQILLDGGSTNNFIHPRVAKALKLTIDSSPEFSVFVGNGNRLPCLGVIRNLSIIIQGHSFCTTFFVLDFNGANVSKGKRITWFENPPTSLEQVQPSALRRFAVTDSIAYMYQLELLSPDTSIEQDHPPDLQVILSSYNEVFLAPNSLPLLRLQDHRILLLPGSSPINVQPYKYPHFQKGEIERMVSEMLHSGVIRHSSSPYSSPVLLVRKKDGTWRFCINYRALNSITVKYRFPIPMVDELFDELHNARFFSKLDLLAGYHQIRVHQDDIEKTAFRTHDGHFEFLVMPFGL</sequence>
<dbReference type="Pfam" id="PF00078">
    <property type="entry name" value="RVT_1"/>
    <property type="match status" value="1"/>
</dbReference>
<keyword evidence="5" id="KW-0255">Endonuclease</keyword>
<dbReference type="SUPFAM" id="SSF56672">
    <property type="entry name" value="DNA/RNA polymerases"/>
    <property type="match status" value="1"/>
</dbReference>
<evidence type="ECO:0000256" key="3">
    <source>
        <dbReference type="ARBA" id="ARBA00022695"/>
    </source>
</evidence>
<comment type="caution">
    <text evidence="9">The sequence shown here is derived from an EMBL/GenBank/DDBJ whole genome shotgun (WGS) entry which is preliminary data.</text>
</comment>
<accession>A0A2G2XPF4</accession>
<dbReference type="EMBL" id="MLFT02000001">
    <property type="protein sequence ID" value="PHT59376.1"/>
    <property type="molecule type" value="Genomic_DNA"/>
</dbReference>
<evidence type="ECO:0000256" key="2">
    <source>
        <dbReference type="ARBA" id="ARBA00022679"/>
    </source>
</evidence>
<protein>
    <recommendedName>
        <fullName evidence="8">Reverse transcriptase domain-containing protein</fullName>
    </recommendedName>
</protein>
<dbReference type="GO" id="GO:0003964">
    <property type="term" value="F:RNA-directed DNA polymerase activity"/>
    <property type="evidence" value="ECO:0007669"/>
    <property type="project" value="UniProtKB-KW"/>
</dbReference>
<gene>
    <name evidence="9" type="ORF">CQW23_01739</name>
</gene>
<feature type="domain" description="Reverse transcriptase" evidence="8">
    <location>
        <begin position="398"/>
        <end position="481"/>
    </location>
</feature>
<name>A0A2G2XPF4_CAPBA</name>
<dbReference type="GO" id="GO:0008233">
    <property type="term" value="F:peptidase activity"/>
    <property type="evidence" value="ECO:0007669"/>
    <property type="project" value="UniProtKB-KW"/>
</dbReference>
<dbReference type="PANTHER" id="PTHR24559">
    <property type="entry name" value="TRANSPOSON TY3-I GAG-POL POLYPROTEIN"/>
    <property type="match status" value="1"/>
</dbReference>
<dbReference type="OrthoDB" id="1933597at2759"/>
<dbReference type="InterPro" id="IPR043502">
    <property type="entry name" value="DNA/RNA_pol_sf"/>
</dbReference>
<dbReference type="CDD" id="cd00303">
    <property type="entry name" value="retropepsin_like"/>
    <property type="match status" value="1"/>
</dbReference>
<reference evidence="10" key="2">
    <citation type="journal article" date="2017" name="J. Anim. Genet.">
        <title>Multiple reference genome sequences of hot pepper reveal the massive evolution of plant disease resistance genes by retroduplication.</title>
        <authorList>
            <person name="Kim S."/>
            <person name="Park J."/>
            <person name="Yeom S.-I."/>
            <person name="Kim Y.-M."/>
            <person name="Seo E."/>
            <person name="Kim K.-T."/>
            <person name="Kim M.-S."/>
            <person name="Lee J.M."/>
            <person name="Cheong K."/>
            <person name="Shin H.-S."/>
            <person name="Kim S.-B."/>
            <person name="Han K."/>
            <person name="Lee J."/>
            <person name="Park M."/>
            <person name="Lee H.-A."/>
            <person name="Lee H.-Y."/>
            <person name="Lee Y."/>
            <person name="Oh S."/>
            <person name="Lee J.H."/>
            <person name="Choi E."/>
            <person name="Choi E."/>
            <person name="Lee S.E."/>
            <person name="Jeon J."/>
            <person name="Kim H."/>
            <person name="Choi G."/>
            <person name="Song H."/>
            <person name="Lee J."/>
            <person name="Lee S.-C."/>
            <person name="Kwon J.-K."/>
            <person name="Lee H.-Y."/>
            <person name="Koo N."/>
            <person name="Hong Y."/>
            <person name="Kim R.W."/>
            <person name="Kang W.-H."/>
            <person name="Huh J.H."/>
            <person name="Kang B.-C."/>
            <person name="Yang T.-J."/>
            <person name="Lee Y.-H."/>
            <person name="Bennetzen J.L."/>
            <person name="Choi D."/>
        </authorList>
    </citation>
    <scope>NUCLEOTIDE SEQUENCE [LARGE SCALE GENOMIC DNA]</scope>
    <source>
        <strain evidence="10">cv. PBC81</strain>
    </source>
</reference>
<dbReference type="FunFam" id="3.10.10.10:FF:000007">
    <property type="entry name" value="Retrovirus-related Pol polyprotein from transposon 17.6-like Protein"/>
    <property type="match status" value="1"/>
</dbReference>
<dbReference type="InterPro" id="IPR021109">
    <property type="entry name" value="Peptidase_aspartic_dom_sf"/>
</dbReference>
<proteinExistence type="predicted"/>
<organism evidence="9 10">
    <name type="scientific">Capsicum baccatum</name>
    <name type="common">Peruvian pepper</name>
    <dbReference type="NCBI Taxonomy" id="33114"/>
    <lineage>
        <taxon>Eukaryota</taxon>
        <taxon>Viridiplantae</taxon>
        <taxon>Streptophyta</taxon>
        <taxon>Embryophyta</taxon>
        <taxon>Tracheophyta</taxon>
        <taxon>Spermatophyta</taxon>
        <taxon>Magnoliopsida</taxon>
        <taxon>eudicotyledons</taxon>
        <taxon>Gunneridae</taxon>
        <taxon>Pentapetalae</taxon>
        <taxon>asterids</taxon>
        <taxon>lamiids</taxon>
        <taxon>Solanales</taxon>
        <taxon>Solanaceae</taxon>
        <taxon>Solanoideae</taxon>
        <taxon>Capsiceae</taxon>
        <taxon>Capsicum</taxon>
    </lineage>
</organism>
<dbReference type="PANTHER" id="PTHR24559:SF434">
    <property type="entry name" value="RNA-DIRECTED DNA POLYMERASE HOMOLOG"/>
    <property type="match status" value="1"/>
</dbReference>
<keyword evidence="1" id="KW-0645">Protease</keyword>
<evidence type="ECO:0000256" key="6">
    <source>
        <dbReference type="ARBA" id="ARBA00022801"/>
    </source>
</evidence>
<evidence type="ECO:0000256" key="7">
    <source>
        <dbReference type="ARBA" id="ARBA00022918"/>
    </source>
</evidence>
<dbReference type="STRING" id="33114.A0A2G2XPF4"/>
<keyword evidence="7" id="KW-0695">RNA-directed DNA polymerase</keyword>
<keyword evidence="2" id="KW-0808">Transferase</keyword>
<keyword evidence="6" id="KW-0378">Hydrolase</keyword>
<keyword evidence="3" id="KW-0548">Nucleotidyltransferase</keyword>
<dbReference type="CDD" id="cd01647">
    <property type="entry name" value="RT_LTR"/>
    <property type="match status" value="1"/>
</dbReference>
<dbReference type="Gene3D" id="3.10.10.10">
    <property type="entry name" value="HIV Type 1 Reverse Transcriptase, subunit A, domain 1"/>
    <property type="match status" value="1"/>
</dbReference>
<keyword evidence="10" id="KW-1185">Reference proteome</keyword>
<evidence type="ECO:0000256" key="1">
    <source>
        <dbReference type="ARBA" id="ARBA00022670"/>
    </source>
</evidence>
<dbReference type="InterPro" id="IPR053134">
    <property type="entry name" value="RNA-dir_DNA_polymerase"/>
</dbReference>
<dbReference type="InterPro" id="IPR000477">
    <property type="entry name" value="RT_dom"/>
</dbReference>
<evidence type="ECO:0000256" key="5">
    <source>
        <dbReference type="ARBA" id="ARBA00022759"/>
    </source>
</evidence>
<evidence type="ECO:0000259" key="8">
    <source>
        <dbReference type="Pfam" id="PF00078"/>
    </source>
</evidence>
<dbReference type="GO" id="GO:0006508">
    <property type="term" value="P:proteolysis"/>
    <property type="evidence" value="ECO:0007669"/>
    <property type="project" value="UniProtKB-KW"/>
</dbReference>
<evidence type="ECO:0000313" key="9">
    <source>
        <dbReference type="EMBL" id="PHT59376.1"/>
    </source>
</evidence>
<evidence type="ECO:0000256" key="4">
    <source>
        <dbReference type="ARBA" id="ARBA00022722"/>
    </source>
</evidence>
<dbReference type="Gene3D" id="2.40.70.10">
    <property type="entry name" value="Acid Proteases"/>
    <property type="match status" value="1"/>
</dbReference>
<evidence type="ECO:0000313" key="10">
    <source>
        <dbReference type="Proteomes" id="UP000224567"/>
    </source>
</evidence>
<dbReference type="AlphaFoldDB" id="A0A2G2XPF4"/>
<dbReference type="Proteomes" id="UP000224567">
    <property type="component" value="Unassembled WGS sequence"/>
</dbReference>
<dbReference type="GO" id="GO:0004519">
    <property type="term" value="F:endonuclease activity"/>
    <property type="evidence" value="ECO:0007669"/>
    <property type="project" value="UniProtKB-KW"/>
</dbReference>
<keyword evidence="4" id="KW-0540">Nuclease</keyword>
<reference evidence="9 10" key="1">
    <citation type="journal article" date="2017" name="Genome Biol.">
        <title>New reference genome sequences of hot pepper reveal the massive evolution of plant disease-resistance genes by retroduplication.</title>
        <authorList>
            <person name="Kim S."/>
            <person name="Park J."/>
            <person name="Yeom S.I."/>
            <person name="Kim Y.M."/>
            <person name="Seo E."/>
            <person name="Kim K.T."/>
            <person name="Kim M.S."/>
            <person name="Lee J.M."/>
            <person name="Cheong K."/>
            <person name="Shin H.S."/>
            <person name="Kim S.B."/>
            <person name="Han K."/>
            <person name="Lee J."/>
            <person name="Park M."/>
            <person name="Lee H.A."/>
            <person name="Lee H.Y."/>
            <person name="Lee Y."/>
            <person name="Oh S."/>
            <person name="Lee J.H."/>
            <person name="Choi E."/>
            <person name="Choi E."/>
            <person name="Lee S.E."/>
            <person name="Jeon J."/>
            <person name="Kim H."/>
            <person name="Choi G."/>
            <person name="Song H."/>
            <person name="Lee J."/>
            <person name="Lee S.C."/>
            <person name="Kwon J.K."/>
            <person name="Lee H.Y."/>
            <person name="Koo N."/>
            <person name="Hong Y."/>
            <person name="Kim R.W."/>
            <person name="Kang W.H."/>
            <person name="Huh J.H."/>
            <person name="Kang B.C."/>
            <person name="Yang T.J."/>
            <person name="Lee Y.H."/>
            <person name="Bennetzen J.L."/>
            <person name="Choi D."/>
        </authorList>
    </citation>
    <scope>NUCLEOTIDE SEQUENCE [LARGE SCALE GENOMIC DNA]</scope>
    <source>
        <strain evidence="10">cv. PBC81</strain>
    </source>
</reference>